<proteinExistence type="predicted"/>
<keyword evidence="1" id="KW-0418">Kinase</keyword>
<sequence>MRIIIGGAYNGKRKFVIDKLKNSPLQNYYFFEGNIPSERSYTKDEAIVIGSFEKIIFQHMDLDEEQIAARIYDELLKLDKETNVICICTDIGRGIVPLQREERKLRDTCGRLYQKLFAEGESVIRIWYGIPQLLKGEDWTWRKSII</sequence>
<dbReference type="InterPro" id="IPR003203">
    <property type="entry name" value="CobU/CobP"/>
</dbReference>
<dbReference type="Gene3D" id="3.40.50.300">
    <property type="entry name" value="P-loop containing nucleotide triphosphate hydrolases"/>
    <property type="match status" value="1"/>
</dbReference>
<accession>A0A3M8H709</accession>
<protein>
    <submittedName>
        <fullName evidence="1">Adenosylcobinamide kinase</fullName>
    </submittedName>
</protein>
<dbReference type="Proteomes" id="UP000279909">
    <property type="component" value="Unassembled WGS sequence"/>
</dbReference>
<dbReference type="UniPathway" id="UPA00148">
    <property type="reaction ID" value="UER00236"/>
</dbReference>
<dbReference type="GO" id="GO:0000166">
    <property type="term" value="F:nucleotide binding"/>
    <property type="evidence" value="ECO:0007669"/>
    <property type="project" value="InterPro"/>
</dbReference>
<dbReference type="OrthoDB" id="1766664at2"/>
<dbReference type="Pfam" id="PF02283">
    <property type="entry name" value="CobU"/>
    <property type="match status" value="1"/>
</dbReference>
<dbReference type="InterPro" id="IPR027417">
    <property type="entry name" value="P-loop_NTPase"/>
</dbReference>
<keyword evidence="2" id="KW-1185">Reference proteome</keyword>
<organism evidence="1 2">
    <name type="scientific">Lysinibacillus halotolerans</name>
    <dbReference type="NCBI Taxonomy" id="1368476"/>
    <lineage>
        <taxon>Bacteria</taxon>
        <taxon>Bacillati</taxon>
        <taxon>Bacillota</taxon>
        <taxon>Bacilli</taxon>
        <taxon>Bacillales</taxon>
        <taxon>Bacillaceae</taxon>
        <taxon>Lysinibacillus</taxon>
    </lineage>
</organism>
<dbReference type="GO" id="GO:0043752">
    <property type="term" value="F:adenosylcobinamide kinase activity"/>
    <property type="evidence" value="ECO:0007669"/>
    <property type="project" value="InterPro"/>
</dbReference>
<keyword evidence="1" id="KW-0808">Transferase</keyword>
<evidence type="ECO:0000313" key="1">
    <source>
        <dbReference type="EMBL" id="RNC98202.1"/>
    </source>
</evidence>
<dbReference type="GO" id="GO:0009236">
    <property type="term" value="P:cobalamin biosynthetic process"/>
    <property type="evidence" value="ECO:0007669"/>
    <property type="project" value="UniProtKB-UniPathway"/>
</dbReference>
<name>A0A3M8H709_9BACI</name>
<dbReference type="AlphaFoldDB" id="A0A3M8H709"/>
<dbReference type="EMBL" id="RHLQ01000029">
    <property type="protein sequence ID" value="RNC98202.1"/>
    <property type="molecule type" value="Genomic_DNA"/>
</dbReference>
<dbReference type="RefSeq" id="WP_122972537.1">
    <property type="nucleotide sequence ID" value="NZ_RHLQ01000029.1"/>
</dbReference>
<comment type="caution">
    <text evidence="1">The sequence shown here is derived from an EMBL/GenBank/DDBJ whole genome shotgun (WGS) entry which is preliminary data.</text>
</comment>
<evidence type="ECO:0000313" key="2">
    <source>
        <dbReference type="Proteomes" id="UP000279909"/>
    </source>
</evidence>
<gene>
    <name evidence="1" type="ORF">EC501_11975</name>
</gene>
<reference evidence="1 2" key="1">
    <citation type="journal article" date="2014" name="Int. J. Syst. Evol. Microbiol.">
        <title>Lysinibacillus halotolerans sp. nov., isolated from saline-alkaline soil.</title>
        <authorList>
            <person name="Kong D."/>
            <person name="Wang Y."/>
            <person name="Zhao B."/>
            <person name="Li Y."/>
            <person name="Song J."/>
            <person name="Zhai Y."/>
            <person name="Zhang C."/>
            <person name="Wang H."/>
            <person name="Chen X."/>
            <person name="Zhao B."/>
            <person name="Ruan Z."/>
        </authorList>
    </citation>
    <scope>NUCLEOTIDE SEQUENCE [LARGE SCALE GENOMIC DNA]</scope>
    <source>
        <strain evidence="1 2">MCCC 1A12703</strain>
    </source>
</reference>
<dbReference type="SUPFAM" id="SSF52540">
    <property type="entry name" value="P-loop containing nucleoside triphosphate hydrolases"/>
    <property type="match status" value="1"/>
</dbReference>